<protein>
    <submittedName>
        <fullName evidence="2">Uncharacterized protein</fullName>
    </submittedName>
</protein>
<comment type="caution">
    <text evidence="2">The sequence shown here is derived from an EMBL/GenBank/DDBJ whole genome shotgun (WGS) entry which is preliminary data.</text>
</comment>
<name>A0A9D4GJ88_DREPO</name>
<reference evidence="2" key="1">
    <citation type="journal article" date="2019" name="bioRxiv">
        <title>The Genome of the Zebra Mussel, Dreissena polymorpha: A Resource for Invasive Species Research.</title>
        <authorList>
            <person name="McCartney M.A."/>
            <person name="Auch B."/>
            <person name="Kono T."/>
            <person name="Mallez S."/>
            <person name="Zhang Y."/>
            <person name="Obille A."/>
            <person name="Becker A."/>
            <person name="Abrahante J.E."/>
            <person name="Garbe J."/>
            <person name="Badalamenti J.P."/>
            <person name="Herman A."/>
            <person name="Mangelson H."/>
            <person name="Liachko I."/>
            <person name="Sullivan S."/>
            <person name="Sone E.D."/>
            <person name="Koren S."/>
            <person name="Silverstein K.A.T."/>
            <person name="Beckman K.B."/>
            <person name="Gohl D.M."/>
        </authorList>
    </citation>
    <scope>NUCLEOTIDE SEQUENCE</scope>
    <source>
        <strain evidence="2">Duluth1</strain>
        <tissue evidence="2">Whole animal</tissue>
    </source>
</reference>
<feature type="coiled-coil region" evidence="1">
    <location>
        <begin position="226"/>
        <end position="311"/>
    </location>
</feature>
<dbReference type="EMBL" id="JAIWYP010000005">
    <property type="protein sequence ID" value="KAH3817842.1"/>
    <property type="molecule type" value="Genomic_DNA"/>
</dbReference>
<sequence>MDKELKDEETRNWVKTCLALRYVTEGIVSYVKKACEEKYLIDIDHLKDVCGISDYTCNMCNVKELKPYHARLFPCKYQQYIRRCGCQGQNKKTCLQNDICGVFYDLIIDNHVKSNPKWSNTKCELWSDQRTGPWEVMKCYICTPGYEKKPDIFQADVTALVQICMNDRDLQTRLGYRLVLLEKIREIRNEVCHSATMQMSTDCFKQHVRHMKDVLRLDIFKGNKAAKDGRKKLKSLKKEAKQVTVEDEMNAREDTIAAIKELKKLIEQSEDSHEIARQKIAHLTSVEDKHKRELEKQFDEITSHLQDLKKRNCANDTEVR</sequence>
<dbReference type="Proteomes" id="UP000828390">
    <property type="component" value="Unassembled WGS sequence"/>
</dbReference>
<proteinExistence type="predicted"/>
<gene>
    <name evidence="2" type="ORF">DPMN_119397</name>
</gene>
<evidence type="ECO:0000313" key="2">
    <source>
        <dbReference type="EMBL" id="KAH3817842.1"/>
    </source>
</evidence>
<evidence type="ECO:0000313" key="3">
    <source>
        <dbReference type="Proteomes" id="UP000828390"/>
    </source>
</evidence>
<dbReference type="Pfam" id="PF15112">
    <property type="entry name" value="DUF4559"/>
    <property type="match status" value="1"/>
</dbReference>
<keyword evidence="3" id="KW-1185">Reference proteome</keyword>
<accession>A0A9D4GJ88</accession>
<dbReference type="InterPro" id="IPR027897">
    <property type="entry name" value="DUF4559"/>
</dbReference>
<evidence type="ECO:0000256" key="1">
    <source>
        <dbReference type="SAM" id="Coils"/>
    </source>
</evidence>
<dbReference type="AlphaFoldDB" id="A0A9D4GJ88"/>
<reference evidence="2" key="2">
    <citation type="submission" date="2020-11" db="EMBL/GenBank/DDBJ databases">
        <authorList>
            <person name="McCartney M.A."/>
            <person name="Auch B."/>
            <person name="Kono T."/>
            <person name="Mallez S."/>
            <person name="Becker A."/>
            <person name="Gohl D.M."/>
            <person name="Silverstein K.A.T."/>
            <person name="Koren S."/>
            <person name="Bechman K.B."/>
            <person name="Herman A."/>
            <person name="Abrahante J.E."/>
            <person name="Garbe J."/>
        </authorList>
    </citation>
    <scope>NUCLEOTIDE SEQUENCE</scope>
    <source>
        <strain evidence="2">Duluth1</strain>
        <tissue evidence="2">Whole animal</tissue>
    </source>
</reference>
<keyword evidence="1" id="KW-0175">Coiled coil</keyword>
<organism evidence="2 3">
    <name type="scientific">Dreissena polymorpha</name>
    <name type="common">Zebra mussel</name>
    <name type="synonym">Mytilus polymorpha</name>
    <dbReference type="NCBI Taxonomy" id="45954"/>
    <lineage>
        <taxon>Eukaryota</taxon>
        <taxon>Metazoa</taxon>
        <taxon>Spiralia</taxon>
        <taxon>Lophotrochozoa</taxon>
        <taxon>Mollusca</taxon>
        <taxon>Bivalvia</taxon>
        <taxon>Autobranchia</taxon>
        <taxon>Heteroconchia</taxon>
        <taxon>Euheterodonta</taxon>
        <taxon>Imparidentia</taxon>
        <taxon>Neoheterodontei</taxon>
        <taxon>Myida</taxon>
        <taxon>Dreissenoidea</taxon>
        <taxon>Dreissenidae</taxon>
        <taxon>Dreissena</taxon>
    </lineage>
</organism>